<evidence type="ECO:0000256" key="9">
    <source>
        <dbReference type="SAM" id="Phobius"/>
    </source>
</evidence>
<evidence type="ECO:0000313" key="11">
    <source>
        <dbReference type="EMBL" id="MCY6959609.1"/>
    </source>
</evidence>
<sequence length="245" mass="27696">MSRRNKNQQEEPKENNDWLATYADTITLLMTFFVLLYAFSMVDQTKFQQIAASMNSVLTGNNATSILEMNTSGDVPVTGSPVDMGPKQTGNTEKESMYNKIKSFVDSNKLKDTIEIRKDSRGVVMELKDNVLFDTAEADIKESSKPILDKINSLLATLPNEIIVEGHTDNVPIRNYKYASNWELSTQRAVNVLKYFVEVKGQNPKRFQAAGYGEYRPIAQNNNDTNRAKNRRVNILITAGEKEKK</sequence>
<gene>
    <name evidence="11" type="ORF">OW729_13395</name>
</gene>
<proteinExistence type="inferred from homology"/>
<reference evidence="11" key="1">
    <citation type="submission" date="2022-12" db="EMBL/GenBank/DDBJ databases">
        <title>Clostridium sp. nov., isolated from industrial wastewater.</title>
        <authorList>
            <person name="Jiayan W."/>
        </authorList>
    </citation>
    <scope>NUCLEOTIDE SEQUENCE</scope>
    <source>
        <strain evidence="11">ZC22-4</strain>
    </source>
</reference>
<evidence type="ECO:0000256" key="8">
    <source>
        <dbReference type="SAM" id="MobiDB-lite"/>
    </source>
</evidence>
<dbReference type="RefSeq" id="WP_268062038.1">
    <property type="nucleotide sequence ID" value="NZ_JAPQFJ010000014.1"/>
</dbReference>
<keyword evidence="6 7" id="KW-0472">Membrane</keyword>
<evidence type="ECO:0000256" key="2">
    <source>
        <dbReference type="ARBA" id="ARBA00008914"/>
    </source>
</evidence>
<dbReference type="EMBL" id="JAPQFJ010000014">
    <property type="protein sequence ID" value="MCY6959609.1"/>
    <property type="molecule type" value="Genomic_DNA"/>
</dbReference>
<dbReference type="Gene3D" id="3.30.1330.60">
    <property type="entry name" value="OmpA-like domain"/>
    <property type="match status" value="1"/>
</dbReference>
<name>A0ABT4DBE6_9CLOT</name>
<dbReference type="SUPFAM" id="SSF103088">
    <property type="entry name" value="OmpA-like"/>
    <property type="match status" value="1"/>
</dbReference>
<comment type="caution">
    <text evidence="11">The sequence shown here is derived from an EMBL/GenBank/DDBJ whole genome shotgun (WGS) entry which is preliminary data.</text>
</comment>
<comment type="subcellular location">
    <subcellularLocation>
        <location evidence="1">Cell membrane</location>
        <topology evidence="1">Single-pass membrane protein</topology>
    </subcellularLocation>
</comment>
<evidence type="ECO:0000256" key="6">
    <source>
        <dbReference type="ARBA" id="ARBA00023136"/>
    </source>
</evidence>
<dbReference type="InterPro" id="IPR036737">
    <property type="entry name" value="OmpA-like_sf"/>
</dbReference>
<feature type="domain" description="OmpA-like" evidence="10">
    <location>
        <begin position="120"/>
        <end position="241"/>
    </location>
</feature>
<keyword evidence="12" id="KW-1185">Reference proteome</keyword>
<evidence type="ECO:0000256" key="7">
    <source>
        <dbReference type="PROSITE-ProRule" id="PRU00473"/>
    </source>
</evidence>
<evidence type="ECO:0000256" key="3">
    <source>
        <dbReference type="ARBA" id="ARBA00022475"/>
    </source>
</evidence>
<dbReference type="Pfam" id="PF13677">
    <property type="entry name" value="MotB_plug"/>
    <property type="match status" value="1"/>
</dbReference>
<dbReference type="InterPro" id="IPR050330">
    <property type="entry name" value="Bact_OuterMem_StrucFunc"/>
</dbReference>
<dbReference type="InterPro" id="IPR006665">
    <property type="entry name" value="OmpA-like"/>
</dbReference>
<accession>A0ABT4DBE6</accession>
<dbReference type="PANTHER" id="PTHR30329:SF21">
    <property type="entry name" value="LIPOPROTEIN YIAD-RELATED"/>
    <property type="match status" value="1"/>
</dbReference>
<keyword evidence="4 9" id="KW-0812">Transmembrane</keyword>
<evidence type="ECO:0000259" key="10">
    <source>
        <dbReference type="PROSITE" id="PS51123"/>
    </source>
</evidence>
<organism evidence="11 12">
    <name type="scientific">Clostridium brassicae</name>
    <dbReference type="NCBI Taxonomy" id="2999072"/>
    <lineage>
        <taxon>Bacteria</taxon>
        <taxon>Bacillati</taxon>
        <taxon>Bacillota</taxon>
        <taxon>Clostridia</taxon>
        <taxon>Eubacteriales</taxon>
        <taxon>Clostridiaceae</taxon>
        <taxon>Clostridium</taxon>
    </lineage>
</organism>
<keyword evidence="3" id="KW-1003">Cell membrane</keyword>
<keyword evidence="5 9" id="KW-1133">Transmembrane helix</keyword>
<evidence type="ECO:0000256" key="5">
    <source>
        <dbReference type="ARBA" id="ARBA00022989"/>
    </source>
</evidence>
<dbReference type="InterPro" id="IPR025713">
    <property type="entry name" value="MotB-like_N_dom"/>
</dbReference>
<evidence type="ECO:0000256" key="4">
    <source>
        <dbReference type="ARBA" id="ARBA00022692"/>
    </source>
</evidence>
<feature type="region of interest" description="Disordered" evidence="8">
    <location>
        <begin position="74"/>
        <end position="93"/>
    </location>
</feature>
<evidence type="ECO:0000256" key="1">
    <source>
        <dbReference type="ARBA" id="ARBA00004162"/>
    </source>
</evidence>
<dbReference type="PROSITE" id="PS51123">
    <property type="entry name" value="OMPA_2"/>
    <property type="match status" value="1"/>
</dbReference>
<dbReference type="PANTHER" id="PTHR30329">
    <property type="entry name" value="STATOR ELEMENT OF FLAGELLAR MOTOR COMPLEX"/>
    <property type="match status" value="1"/>
</dbReference>
<evidence type="ECO:0000313" key="12">
    <source>
        <dbReference type="Proteomes" id="UP001144612"/>
    </source>
</evidence>
<dbReference type="CDD" id="cd07185">
    <property type="entry name" value="OmpA_C-like"/>
    <property type="match status" value="1"/>
</dbReference>
<feature type="transmembrane region" description="Helical" evidence="9">
    <location>
        <begin position="20"/>
        <end position="39"/>
    </location>
</feature>
<dbReference type="Proteomes" id="UP001144612">
    <property type="component" value="Unassembled WGS sequence"/>
</dbReference>
<protein>
    <submittedName>
        <fullName evidence="11">OmpA family protein</fullName>
    </submittedName>
</protein>
<comment type="similarity">
    <text evidence="2">Belongs to the MotB family.</text>
</comment>
<dbReference type="Pfam" id="PF00691">
    <property type="entry name" value="OmpA"/>
    <property type="match status" value="1"/>
</dbReference>